<reference evidence="10" key="1">
    <citation type="submission" date="2025-08" db="UniProtKB">
        <authorList>
            <consortium name="RefSeq"/>
        </authorList>
    </citation>
    <scope>IDENTIFICATION</scope>
    <source>
        <strain evidence="10">Airmid</strain>
    </source>
</reference>
<evidence type="ECO:0000256" key="5">
    <source>
        <dbReference type="ARBA" id="ARBA00022833"/>
    </source>
</evidence>
<evidence type="ECO:0000256" key="3">
    <source>
        <dbReference type="ARBA" id="ARBA00022723"/>
    </source>
</evidence>
<dbReference type="CDD" id="cd15501">
    <property type="entry name" value="PHD_Int12"/>
    <property type="match status" value="1"/>
</dbReference>
<feature type="compositionally biased region" description="Basic and acidic residues" evidence="7">
    <location>
        <begin position="71"/>
        <end position="80"/>
    </location>
</feature>
<comment type="similarity">
    <text evidence="1">Belongs to the Integrator subunit 12 family.</text>
</comment>
<dbReference type="InParanoid" id="A0A6P6Y565"/>
<dbReference type="AlphaFoldDB" id="A0A6P6Y565"/>
<dbReference type="SUPFAM" id="SSF57903">
    <property type="entry name" value="FYVE/PHD zinc finger"/>
    <property type="match status" value="1"/>
</dbReference>
<feature type="domain" description="PHD-type" evidence="8">
    <location>
        <begin position="110"/>
        <end position="165"/>
    </location>
</feature>
<evidence type="ECO:0000256" key="2">
    <source>
        <dbReference type="ARBA" id="ARBA00016814"/>
    </source>
</evidence>
<dbReference type="InterPro" id="IPR001965">
    <property type="entry name" value="Znf_PHD"/>
</dbReference>
<keyword evidence="5" id="KW-0862">Zinc</keyword>
<evidence type="ECO:0000256" key="4">
    <source>
        <dbReference type="ARBA" id="ARBA00022771"/>
    </source>
</evidence>
<evidence type="ECO:0000259" key="8">
    <source>
        <dbReference type="PROSITE" id="PS50016"/>
    </source>
</evidence>
<organism evidence="9 10">
    <name type="scientific">Dermatophagoides pteronyssinus</name>
    <name type="common">European house dust mite</name>
    <dbReference type="NCBI Taxonomy" id="6956"/>
    <lineage>
        <taxon>Eukaryota</taxon>
        <taxon>Metazoa</taxon>
        <taxon>Ecdysozoa</taxon>
        <taxon>Arthropoda</taxon>
        <taxon>Chelicerata</taxon>
        <taxon>Arachnida</taxon>
        <taxon>Acari</taxon>
        <taxon>Acariformes</taxon>
        <taxon>Sarcoptiformes</taxon>
        <taxon>Astigmata</taxon>
        <taxon>Psoroptidia</taxon>
        <taxon>Analgoidea</taxon>
        <taxon>Pyroglyphidae</taxon>
        <taxon>Dermatophagoidinae</taxon>
        <taxon>Dermatophagoides</taxon>
    </lineage>
</organism>
<evidence type="ECO:0000313" key="10">
    <source>
        <dbReference type="RefSeq" id="XP_027200181.1"/>
    </source>
</evidence>
<dbReference type="OMA" id="SMKRINN"/>
<feature type="compositionally biased region" description="Acidic residues" evidence="7">
    <location>
        <begin position="81"/>
        <end position="93"/>
    </location>
</feature>
<dbReference type="Pfam" id="PF00628">
    <property type="entry name" value="PHD"/>
    <property type="match status" value="1"/>
</dbReference>
<dbReference type="OrthoDB" id="5846437at2759"/>
<evidence type="ECO:0000256" key="6">
    <source>
        <dbReference type="PROSITE-ProRule" id="PRU00146"/>
    </source>
</evidence>
<dbReference type="PROSITE" id="PS01359">
    <property type="entry name" value="ZF_PHD_1"/>
    <property type="match status" value="1"/>
</dbReference>
<accession>A0A6P6Y565</accession>
<dbReference type="InterPro" id="IPR011011">
    <property type="entry name" value="Znf_FYVE_PHD"/>
</dbReference>
<gene>
    <name evidence="10" type="primary">LOC113794272</name>
</gene>
<dbReference type="InterPro" id="IPR019786">
    <property type="entry name" value="Zinc_finger_PHD-type_CS"/>
</dbReference>
<dbReference type="RefSeq" id="XP_027200181.1">
    <property type="nucleotide sequence ID" value="XM_027344380.1"/>
</dbReference>
<keyword evidence="3" id="KW-0479">Metal-binding</keyword>
<keyword evidence="9" id="KW-1185">Reference proteome</keyword>
<feature type="region of interest" description="Disordered" evidence="7">
    <location>
        <begin position="259"/>
        <end position="290"/>
    </location>
</feature>
<keyword evidence="4 6" id="KW-0863">Zinc-finger</keyword>
<evidence type="ECO:0000256" key="7">
    <source>
        <dbReference type="SAM" id="MobiDB-lite"/>
    </source>
</evidence>
<proteinExistence type="inferred from homology"/>
<dbReference type="InterPro" id="IPR013083">
    <property type="entry name" value="Znf_RING/FYVE/PHD"/>
</dbReference>
<protein>
    <recommendedName>
        <fullName evidence="2">Integrator complex subunit 12</fullName>
    </recommendedName>
</protein>
<dbReference type="InterPro" id="IPR019787">
    <property type="entry name" value="Znf_PHD-finger"/>
</dbReference>
<dbReference type="GO" id="GO:0008270">
    <property type="term" value="F:zinc ion binding"/>
    <property type="evidence" value="ECO:0007669"/>
    <property type="project" value="UniProtKB-KW"/>
</dbReference>
<evidence type="ECO:0000256" key="1">
    <source>
        <dbReference type="ARBA" id="ARBA00006009"/>
    </source>
</evidence>
<sequence length="311" mass="34387">MEIETEDFIKGLRLLHSRSPESSDELKKLLDFYHAKKMNFNLESRRPKDTLMNAFSSLQSLNQGLRTATAGEDKKQKTLEEDSEATDIEDNEAFDSNNNNDSSTTNIIHNNQCIVCRQGESTVNRLLECHECRLCFHPECHKPIVSKKELNDPRSIWYCFKCKNVGRKMQKTSIISAANSGKVIIGKFDLLIVKVVTNTAKSSLDTIKRSNKIATTQSTQYHPILKANSSTIGGTATGISPGNQSVRQQSSTMATNLTNKTKSNIGGSMHNATSSAAGATYNNPTPSSNLMNNLDKRLANMKKTKSGSKFS</sequence>
<evidence type="ECO:0000313" key="9">
    <source>
        <dbReference type="Proteomes" id="UP000515146"/>
    </source>
</evidence>
<dbReference type="PROSITE" id="PS50016">
    <property type="entry name" value="ZF_PHD_2"/>
    <property type="match status" value="1"/>
</dbReference>
<dbReference type="SMART" id="SM00249">
    <property type="entry name" value="PHD"/>
    <property type="match status" value="1"/>
</dbReference>
<name>A0A6P6Y565_DERPT</name>
<dbReference type="Gene3D" id="3.30.40.10">
    <property type="entry name" value="Zinc/RING finger domain, C3HC4 (zinc finger)"/>
    <property type="match status" value="1"/>
</dbReference>
<feature type="region of interest" description="Disordered" evidence="7">
    <location>
        <begin position="66"/>
        <end position="103"/>
    </location>
</feature>
<dbReference type="Proteomes" id="UP000515146">
    <property type="component" value="Unplaced"/>
</dbReference>
<dbReference type="InterPro" id="IPR039054">
    <property type="entry name" value="Int12_PHD"/>
</dbReference>